<evidence type="ECO:0000256" key="5">
    <source>
        <dbReference type="ARBA" id="ARBA00022884"/>
    </source>
</evidence>
<name>A0A6C0EV67_9ZZZZ</name>
<dbReference type="SMART" id="SM00535">
    <property type="entry name" value="RIBOc"/>
    <property type="match status" value="1"/>
</dbReference>
<accession>A0A6C0EV67</accession>
<evidence type="ECO:0000259" key="6">
    <source>
        <dbReference type="PROSITE" id="PS50142"/>
    </source>
</evidence>
<sequence length="352" mass="41040">MTSIESTSPKSKTSESKNILNDSDIIPCEDGYIFNPYNQENREITLNEVQSILSSYGIPASLHNYDLYRRAFIHASYTKRPQLENARENIKIMPQPSNCIPLKTKSNERLEFLGDGVLECVTKYYLYRRFPKENEGFMTEKKIAIVKNESIGKFAIEMGLHKWFIISKHAEEKRTRTNLKKLGCLFEAFIGALFLDFNKINIHDDDKWFDNVFVTGPGFQMAQKFIESVFERHVDWVALIKNDDNYKNILQVKIQKEFKTTPDYLEINHDPESGYTMGVYLCLGKEIYHTDYRDAIKYSVLNTFANIRKHYDEKGHILVHFASGTHKIKKKAEQMACEYALQCMKMLDINDE</sequence>
<evidence type="ECO:0000256" key="4">
    <source>
        <dbReference type="ARBA" id="ARBA00022801"/>
    </source>
</evidence>
<keyword evidence="4" id="KW-0378">Hydrolase</keyword>
<evidence type="ECO:0000256" key="3">
    <source>
        <dbReference type="ARBA" id="ARBA00022759"/>
    </source>
</evidence>
<feature type="domain" description="RNase III" evidence="6">
    <location>
        <begin position="49"/>
        <end position="198"/>
    </location>
</feature>
<dbReference type="AlphaFoldDB" id="A0A6C0EV67"/>
<proteinExistence type="inferred from homology"/>
<dbReference type="Pfam" id="PF00636">
    <property type="entry name" value="Ribonuclease_3"/>
    <property type="match status" value="1"/>
</dbReference>
<dbReference type="GO" id="GO:0003725">
    <property type="term" value="F:double-stranded RNA binding"/>
    <property type="evidence" value="ECO:0007669"/>
    <property type="project" value="TreeGrafter"/>
</dbReference>
<comment type="similarity">
    <text evidence="1">Belongs to the ribonuclease III family.</text>
</comment>
<dbReference type="PROSITE" id="PS00517">
    <property type="entry name" value="RNASE_3_1"/>
    <property type="match status" value="1"/>
</dbReference>
<dbReference type="InterPro" id="IPR011907">
    <property type="entry name" value="RNase_III"/>
</dbReference>
<dbReference type="HAMAP" id="MF_00104">
    <property type="entry name" value="RNase_III"/>
    <property type="match status" value="1"/>
</dbReference>
<dbReference type="CDD" id="cd00593">
    <property type="entry name" value="RIBOc"/>
    <property type="match status" value="1"/>
</dbReference>
<dbReference type="SUPFAM" id="SSF69065">
    <property type="entry name" value="RNase III domain-like"/>
    <property type="match status" value="1"/>
</dbReference>
<dbReference type="GO" id="GO:0006364">
    <property type="term" value="P:rRNA processing"/>
    <property type="evidence" value="ECO:0007669"/>
    <property type="project" value="InterPro"/>
</dbReference>
<evidence type="ECO:0000256" key="2">
    <source>
        <dbReference type="ARBA" id="ARBA00022722"/>
    </source>
</evidence>
<evidence type="ECO:0000313" key="7">
    <source>
        <dbReference type="EMBL" id="QHT33066.1"/>
    </source>
</evidence>
<keyword evidence="3" id="KW-0255">Endonuclease</keyword>
<dbReference type="GO" id="GO:0004525">
    <property type="term" value="F:ribonuclease III activity"/>
    <property type="evidence" value="ECO:0007669"/>
    <property type="project" value="InterPro"/>
</dbReference>
<dbReference type="PROSITE" id="PS50142">
    <property type="entry name" value="RNASE_3_2"/>
    <property type="match status" value="1"/>
</dbReference>
<dbReference type="EMBL" id="MN738957">
    <property type="protein sequence ID" value="QHT33066.1"/>
    <property type="molecule type" value="Genomic_DNA"/>
</dbReference>
<protein>
    <recommendedName>
        <fullName evidence="6">RNase III domain-containing protein</fullName>
    </recommendedName>
</protein>
<keyword evidence="5" id="KW-0694">RNA-binding</keyword>
<evidence type="ECO:0000256" key="1">
    <source>
        <dbReference type="ARBA" id="ARBA00010183"/>
    </source>
</evidence>
<reference evidence="7" key="1">
    <citation type="journal article" date="2020" name="Nature">
        <title>Giant virus diversity and host interactions through global metagenomics.</title>
        <authorList>
            <person name="Schulz F."/>
            <person name="Roux S."/>
            <person name="Paez-Espino D."/>
            <person name="Jungbluth S."/>
            <person name="Walsh D.A."/>
            <person name="Denef V.J."/>
            <person name="McMahon K.D."/>
            <person name="Konstantinidis K.T."/>
            <person name="Eloe-Fadrosh E.A."/>
            <person name="Kyrpides N.C."/>
            <person name="Woyke T."/>
        </authorList>
    </citation>
    <scope>NUCLEOTIDE SEQUENCE</scope>
    <source>
        <strain evidence="7">GVMAG-M-3300009161-34</strain>
    </source>
</reference>
<dbReference type="InterPro" id="IPR036389">
    <property type="entry name" value="RNase_III_sf"/>
</dbReference>
<dbReference type="GO" id="GO:0010468">
    <property type="term" value="P:regulation of gene expression"/>
    <property type="evidence" value="ECO:0007669"/>
    <property type="project" value="TreeGrafter"/>
</dbReference>
<organism evidence="7">
    <name type="scientific">viral metagenome</name>
    <dbReference type="NCBI Taxonomy" id="1070528"/>
    <lineage>
        <taxon>unclassified sequences</taxon>
        <taxon>metagenomes</taxon>
        <taxon>organismal metagenomes</taxon>
    </lineage>
</organism>
<keyword evidence="2" id="KW-0540">Nuclease</keyword>
<dbReference type="PANTHER" id="PTHR11207">
    <property type="entry name" value="RIBONUCLEASE III"/>
    <property type="match status" value="1"/>
</dbReference>
<dbReference type="Gene3D" id="1.10.1520.10">
    <property type="entry name" value="Ribonuclease III domain"/>
    <property type="match status" value="1"/>
</dbReference>
<dbReference type="InterPro" id="IPR000999">
    <property type="entry name" value="RNase_III_dom"/>
</dbReference>
<dbReference type="PANTHER" id="PTHR11207:SF0">
    <property type="entry name" value="RIBONUCLEASE 3"/>
    <property type="match status" value="1"/>
</dbReference>